<dbReference type="SUPFAM" id="SSF51197">
    <property type="entry name" value="Clavaminate synthase-like"/>
    <property type="match status" value="1"/>
</dbReference>
<dbReference type="Gene3D" id="2.60.120.650">
    <property type="entry name" value="Cupin"/>
    <property type="match status" value="1"/>
</dbReference>
<dbReference type="InterPro" id="IPR018247">
    <property type="entry name" value="EF_Hand_1_Ca_BS"/>
</dbReference>
<dbReference type="InterPro" id="IPR041667">
    <property type="entry name" value="Cupin_8"/>
</dbReference>
<dbReference type="AlphaFoldDB" id="A0A6P8HVJ2"/>
<dbReference type="InParanoid" id="A0A6P8HVJ2"/>
<dbReference type="KEGG" id="aten:116296538"/>
<dbReference type="SMART" id="SM00558">
    <property type="entry name" value="JmjC"/>
    <property type="match status" value="1"/>
</dbReference>
<dbReference type="FunFam" id="2.60.120.650:FF:000066">
    <property type="entry name" value="lysine-specific demethylase 8-like"/>
    <property type="match status" value="1"/>
</dbReference>
<evidence type="ECO:0000313" key="2">
    <source>
        <dbReference type="Proteomes" id="UP000515163"/>
    </source>
</evidence>
<dbReference type="PANTHER" id="PTHR12461">
    <property type="entry name" value="HYPOXIA-INDUCIBLE FACTOR 1 ALPHA INHIBITOR-RELATED"/>
    <property type="match status" value="1"/>
</dbReference>
<dbReference type="Proteomes" id="UP000515163">
    <property type="component" value="Unplaced"/>
</dbReference>
<gene>
    <name evidence="3" type="primary">LOC116296538</name>
</gene>
<name>A0A6P8HVJ2_ACTTE</name>
<evidence type="ECO:0000313" key="3">
    <source>
        <dbReference type="RefSeq" id="XP_031560429.1"/>
    </source>
</evidence>
<dbReference type="Pfam" id="PF13621">
    <property type="entry name" value="Cupin_8"/>
    <property type="match status" value="1"/>
</dbReference>
<evidence type="ECO:0000259" key="1">
    <source>
        <dbReference type="PROSITE" id="PS51184"/>
    </source>
</evidence>
<dbReference type="PANTHER" id="PTHR12461:SF35">
    <property type="entry name" value="JMJC DOMAIN-CONTAINING PROTEIN"/>
    <property type="match status" value="1"/>
</dbReference>
<reference evidence="3" key="1">
    <citation type="submission" date="2025-08" db="UniProtKB">
        <authorList>
            <consortium name="RefSeq"/>
        </authorList>
    </citation>
    <scope>IDENTIFICATION</scope>
</reference>
<protein>
    <submittedName>
        <fullName evidence="3">Bifunctional peptidase and arginyl-hydroxylase JMJD5-like</fullName>
    </submittedName>
</protein>
<feature type="domain" description="JmjC" evidence="1">
    <location>
        <begin position="121"/>
        <end position="279"/>
    </location>
</feature>
<dbReference type="PROSITE" id="PS00018">
    <property type="entry name" value="EF_HAND_1"/>
    <property type="match status" value="1"/>
</dbReference>
<dbReference type="InterPro" id="IPR003347">
    <property type="entry name" value="JmjC_dom"/>
</dbReference>
<dbReference type="OrthoDB" id="415358at2759"/>
<keyword evidence="2" id="KW-1185">Reference proteome</keyword>
<proteinExistence type="predicted"/>
<accession>A0A6P8HVJ2</accession>
<dbReference type="GeneID" id="116296538"/>
<dbReference type="RefSeq" id="XP_031560429.1">
    <property type="nucleotide sequence ID" value="XM_031704569.1"/>
</dbReference>
<sequence>MKVSNYNLLILGAIWSTIFITIQSVPNGHLEPLGSHRPKEGSVASLDNVPFPRDFYYNYVLTSTPVIFRGAAKLSKGFKLWSDGYLREHYGNEMVRVDYGKKENRDRAADEMPLAEFLSFYNTSDRYLIDTLPTAMWKEFSLPRCLLCGGFTDALQDSVLWFSSGGTKSHLHNDKVENINCLLSGEKTWFFVDAENSKRIEMDHKEGEYCSVNVDSVDMYKYPSLQVIPWWSAEIKAGDCIYVPYGWAHQVNSLSRNLAVNIWWSPGIAFNDTECEAPLQRELNNFHFTHGEMLRFQAIQIINEHGGAISFEQINALIVHEHTGERLITRERFALLDNNSDGVLAEEDLRKLSTDIIEEAFGGTPPGEVNVIGKSVIRDQVLTDLLSELPEQPPHIEEFLLRPDKLPQEIETFLEKHNRELPKELNEYLKMKMTATKPNKDNEHYEL</sequence>
<dbReference type="PROSITE" id="PS51184">
    <property type="entry name" value="JMJC"/>
    <property type="match status" value="1"/>
</dbReference>
<organism evidence="2 3">
    <name type="scientific">Actinia tenebrosa</name>
    <name type="common">Australian red waratah sea anemone</name>
    <dbReference type="NCBI Taxonomy" id="6105"/>
    <lineage>
        <taxon>Eukaryota</taxon>
        <taxon>Metazoa</taxon>
        <taxon>Cnidaria</taxon>
        <taxon>Anthozoa</taxon>
        <taxon>Hexacorallia</taxon>
        <taxon>Actiniaria</taxon>
        <taxon>Actiniidae</taxon>
        <taxon>Actinia</taxon>
    </lineage>
</organism>